<dbReference type="PRINTS" id="PR00420">
    <property type="entry name" value="RNGMNOXGNASE"/>
</dbReference>
<evidence type="ECO:0000256" key="3">
    <source>
        <dbReference type="ARBA" id="ARBA00024018"/>
    </source>
</evidence>
<feature type="domain" description="FAD-binding" evidence="4">
    <location>
        <begin position="9"/>
        <end position="329"/>
    </location>
</feature>
<evidence type="ECO:0000256" key="1">
    <source>
        <dbReference type="ARBA" id="ARBA00023002"/>
    </source>
</evidence>
<keyword evidence="5" id="KW-1185">Reference proteome</keyword>
<dbReference type="InterPro" id="IPR036188">
    <property type="entry name" value="FAD/NAD-bd_sf"/>
</dbReference>
<name>A0A6P8DRM6_PUNGR</name>
<evidence type="ECO:0000256" key="2">
    <source>
        <dbReference type="ARBA" id="ARBA00023033"/>
    </source>
</evidence>
<protein>
    <submittedName>
        <fullName evidence="6 7">Monooxygenase 2-like</fullName>
    </submittedName>
</protein>
<keyword evidence="1" id="KW-0560">Oxidoreductase</keyword>
<keyword evidence="2" id="KW-0503">Monooxygenase</keyword>
<sequence length="411" mass="45183">MSFPNMEEEVVIVGAGICGLATAVALKRVGIRAVVLETASDLRATGAAILLWSNAWLALDALGVTDKLNLLYAPIERGFVTDVKTKSTQQVVYASKERDGPRLVHRKILLQVLVDELPPDTIRFSSKLNSVESVVEDGHRISVLRLQDGATIKAKVVIGCDGVRSVIAKRLKLSPPVRSGRSAVRGISVYPTGHGLSPNVQQFVDVSKRAAIIPLNDKEVHWFLVVQKTPEDKDIGNDPESIQREVMENWAKDFPLSYLDVVQQSDLSTISFASLMFRYPWDVVLGTLSTENIAVAGDAMHPTTPELGQGGCMALEDAVVLGRHIGNSLDPNGKLRPGDIGRALGKYAGERRWRTAWIIAGSYLSGWVQQDGSGWWMKFLRDLFYKTIQTRVISLVHYDCGRLPNRMGTSL</sequence>
<dbReference type="InterPro" id="IPR002938">
    <property type="entry name" value="FAD-bd"/>
</dbReference>
<reference evidence="6 7" key="2">
    <citation type="submission" date="2025-04" db="UniProtKB">
        <authorList>
            <consortium name="RefSeq"/>
        </authorList>
    </citation>
    <scope>IDENTIFICATION</scope>
    <source>
        <tissue evidence="6 7">Leaf</tissue>
    </source>
</reference>
<gene>
    <name evidence="6 7" type="primary">LOC116210326</name>
</gene>
<dbReference type="PANTHER" id="PTHR45934:SF1">
    <property type="entry name" value="OS04G0423100 PROTEIN"/>
    <property type="match status" value="1"/>
</dbReference>
<organism evidence="5 6">
    <name type="scientific">Punica granatum</name>
    <name type="common">Pomegranate</name>
    <dbReference type="NCBI Taxonomy" id="22663"/>
    <lineage>
        <taxon>Eukaryota</taxon>
        <taxon>Viridiplantae</taxon>
        <taxon>Streptophyta</taxon>
        <taxon>Embryophyta</taxon>
        <taxon>Tracheophyta</taxon>
        <taxon>Spermatophyta</taxon>
        <taxon>Magnoliopsida</taxon>
        <taxon>eudicotyledons</taxon>
        <taxon>Gunneridae</taxon>
        <taxon>Pentapetalae</taxon>
        <taxon>rosids</taxon>
        <taxon>malvids</taxon>
        <taxon>Myrtales</taxon>
        <taxon>Lythraceae</taxon>
        <taxon>Punica</taxon>
    </lineage>
</organism>
<dbReference type="Proteomes" id="UP000515151">
    <property type="component" value="Chromosome 6"/>
</dbReference>
<dbReference type="RefSeq" id="XP_031400047.1">
    <property type="nucleotide sequence ID" value="XM_031544187.1"/>
</dbReference>
<evidence type="ECO:0000313" key="6">
    <source>
        <dbReference type="RefSeq" id="XP_031400047.1"/>
    </source>
</evidence>
<dbReference type="InterPro" id="IPR044560">
    <property type="entry name" value="MOase"/>
</dbReference>
<dbReference type="OrthoDB" id="1878542at2759"/>
<reference evidence="5" key="1">
    <citation type="journal article" date="2020" name="Plant Biotechnol. J.">
        <title>The pomegranate (Punica granatum L.) draft genome dissects genetic divergence between soft- and hard-seeded cultivars.</title>
        <authorList>
            <person name="Luo X."/>
            <person name="Li H."/>
            <person name="Wu Z."/>
            <person name="Yao W."/>
            <person name="Zhao P."/>
            <person name="Cao D."/>
            <person name="Yu H."/>
            <person name="Li K."/>
            <person name="Poudel K."/>
            <person name="Zhao D."/>
            <person name="Zhang F."/>
            <person name="Xia X."/>
            <person name="Chen L."/>
            <person name="Wang Q."/>
            <person name="Jing D."/>
            <person name="Cao S."/>
        </authorList>
    </citation>
    <scope>NUCLEOTIDE SEQUENCE [LARGE SCALE GENOMIC DNA]</scope>
</reference>
<dbReference type="GeneID" id="116210326"/>
<dbReference type="SUPFAM" id="SSF51905">
    <property type="entry name" value="FAD/NAD(P)-binding domain"/>
    <property type="match status" value="1"/>
</dbReference>
<dbReference type="PANTHER" id="PTHR45934">
    <property type="entry name" value="FAD/NAD(P)-BINDING OXIDOREDUCTASE FAMILY PROTEIN"/>
    <property type="match status" value="1"/>
</dbReference>
<dbReference type="Gene3D" id="3.50.50.60">
    <property type="entry name" value="FAD/NAD(P)-binding domain"/>
    <property type="match status" value="1"/>
</dbReference>
<accession>A0A6P8DRM6</accession>
<evidence type="ECO:0000313" key="5">
    <source>
        <dbReference type="Proteomes" id="UP000515151"/>
    </source>
</evidence>
<dbReference type="RefSeq" id="XP_031400048.1">
    <property type="nucleotide sequence ID" value="XM_031544188.1"/>
</dbReference>
<comment type="similarity">
    <text evidence="3">Belongs to the 3-hydroxybenzoate 6-hydroxylase family.</text>
</comment>
<dbReference type="GO" id="GO:0004497">
    <property type="term" value="F:monooxygenase activity"/>
    <property type="evidence" value="ECO:0007669"/>
    <property type="project" value="UniProtKB-KW"/>
</dbReference>
<dbReference type="Pfam" id="PF01494">
    <property type="entry name" value="FAD_binding_3"/>
    <property type="match status" value="1"/>
</dbReference>
<dbReference type="AlphaFoldDB" id="A0A6P8DRM6"/>
<evidence type="ECO:0000259" key="4">
    <source>
        <dbReference type="Pfam" id="PF01494"/>
    </source>
</evidence>
<dbReference type="GO" id="GO:0071949">
    <property type="term" value="F:FAD binding"/>
    <property type="evidence" value="ECO:0007669"/>
    <property type="project" value="InterPro"/>
</dbReference>
<evidence type="ECO:0000313" key="7">
    <source>
        <dbReference type="RefSeq" id="XP_031400048.1"/>
    </source>
</evidence>
<proteinExistence type="inferred from homology"/>